<dbReference type="AlphaFoldDB" id="A0A5N6ZWZ3"/>
<keyword evidence="1" id="KW-1133">Transmembrane helix</keyword>
<accession>A0A5N6ZWZ3</accession>
<proteinExistence type="predicted"/>
<dbReference type="GeneID" id="43652214"/>
<evidence type="ECO:0000256" key="1">
    <source>
        <dbReference type="SAM" id="Phobius"/>
    </source>
</evidence>
<sequence length="67" mass="7442">MSGTLGWFSFPIVPLQILLHGTIYFKWVPLLFLWLSIGTRLVELPGSTAIRCNACNLKTSSLCITTT</sequence>
<organism evidence="2 3">
    <name type="scientific">Aspergillus caelatus</name>
    <dbReference type="NCBI Taxonomy" id="61420"/>
    <lineage>
        <taxon>Eukaryota</taxon>
        <taxon>Fungi</taxon>
        <taxon>Dikarya</taxon>
        <taxon>Ascomycota</taxon>
        <taxon>Pezizomycotina</taxon>
        <taxon>Eurotiomycetes</taxon>
        <taxon>Eurotiomycetidae</taxon>
        <taxon>Eurotiales</taxon>
        <taxon>Aspergillaceae</taxon>
        <taxon>Aspergillus</taxon>
        <taxon>Aspergillus subgen. Circumdati</taxon>
    </lineage>
</organism>
<dbReference type="Proteomes" id="UP000326268">
    <property type="component" value="Unassembled WGS sequence"/>
</dbReference>
<name>A0A5N6ZWZ3_9EURO</name>
<feature type="transmembrane region" description="Helical" evidence="1">
    <location>
        <begin position="12"/>
        <end position="35"/>
    </location>
</feature>
<keyword evidence="1" id="KW-0812">Transmembrane</keyword>
<reference evidence="2 3" key="1">
    <citation type="submission" date="2019-04" db="EMBL/GenBank/DDBJ databases">
        <title>Friends and foes A comparative genomics studyof 23 Aspergillus species from section Flavi.</title>
        <authorList>
            <consortium name="DOE Joint Genome Institute"/>
            <person name="Kjaerbolling I."/>
            <person name="Vesth T."/>
            <person name="Frisvad J.C."/>
            <person name="Nybo J.L."/>
            <person name="Theobald S."/>
            <person name="Kildgaard S."/>
            <person name="Isbrandt T."/>
            <person name="Kuo A."/>
            <person name="Sato A."/>
            <person name="Lyhne E.K."/>
            <person name="Kogle M.E."/>
            <person name="Wiebenga A."/>
            <person name="Kun R.S."/>
            <person name="Lubbers R.J."/>
            <person name="Makela M.R."/>
            <person name="Barry K."/>
            <person name="Chovatia M."/>
            <person name="Clum A."/>
            <person name="Daum C."/>
            <person name="Haridas S."/>
            <person name="He G."/>
            <person name="LaButti K."/>
            <person name="Lipzen A."/>
            <person name="Mondo S."/>
            <person name="Riley R."/>
            <person name="Salamov A."/>
            <person name="Simmons B.A."/>
            <person name="Magnuson J.K."/>
            <person name="Henrissat B."/>
            <person name="Mortensen U.H."/>
            <person name="Larsen T.O."/>
            <person name="Devries R.P."/>
            <person name="Grigoriev I.V."/>
            <person name="Machida M."/>
            <person name="Baker S.E."/>
            <person name="Andersen M.R."/>
        </authorList>
    </citation>
    <scope>NUCLEOTIDE SEQUENCE [LARGE SCALE GENOMIC DNA]</scope>
    <source>
        <strain evidence="2 3">CBS 763.97</strain>
    </source>
</reference>
<protein>
    <submittedName>
        <fullName evidence="2">Uncharacterized protein</fullName>
    </submittedName>
</protein>
<gene>
    <name evidence="2" type="ORF">BDV27DRAFT_131998</name>
</gene>
<evidence type="ECO:0000313" key="2">
    <source>
        <dbReference type="EMBL" id="KAE8362141.1"/>
    </source>
</evidence>
<dbReference type="EMBL" id="ML737713">
    <property type="protein sequence ID" value="KAE8362141.1"/>
    <property type="molecule type" value="Genomic_DNA"/>
</dbReference>
<dbReference type="RefSeq" id="XP_031925222.1">
    <property type="nucleotide sequence ID" value="XM_032067768.1"/>
</dbReference>
<keyword evidence="1" id="KW-0472">Membrane</keyword>
<keyword evidence="3" id="KW-1185">Reference proteome</keyword>
<evidence type="ECO:0000313" key="3">
    <source>
        <dbReference type="Proteomes" id="UP000326268"/>
    </source>
</evidence>